<dbReference type="PANTHER" id="PTHR10407">
    <property type="entry name" value="HUNTINGTIN INTERACTING PROTEIN 1"/>
    <property type="match status" value="1"/>
</dbReference>
<dbReference type="GO" id="GO:0080025">
    <property type="term" value="F:phosphatidylinositol-3,5-bisphosphate binding"/>
    <property type="evidence" value="ECO:0007669"/>
    <property type="project" value="TreeGrafter"/>
</dbReference>
<dbReference type="GO" id="GO:0098793">
    <property type="term" value="C:presynapse"/>
    <property type="evidence" value="ECO:0007669"/>
    <property type="project" value="TreeGrafter"/>
</dbReference>
<dbReference type="FunFam" id="1.20.5.1700:FF:000002">
    <property type="entry name" value="Huntingtin interacting protein 1"/>
    <property type="match status" value="1"/>
</dbReference>
<evidence type="ECO:0000256" key="5">
    <source>
        <dbReference type="ARBA" id="ARBA00023054"/>
    </source>
</evidence>
<feature type="domain" description="Huntingtin-interacting protein 1 clathrin-binding" evidence="8">
    <location>
        <begin position="150"/>
        <end position="248"/>
    </location>
</feature>
<dbReference type="Gene3D" id="1.20.5.1700">
    <property type="match status" value="1"/>
</dbReference>
<organism evidence="9 10">
    <name type="scientific">Myotis myotis</name>
    <name type="common">Greater mouse-eared bat</name>
    <name type="synonym">Vespertilio myotis</name>
    <dbReference type="NCBI Taxonomy" id="51298"/>
    <lineage>
        <taxon>Eukaryota</taxon>
        <taxon>Metazoa</taxon>
        <taxon>Chordata</taxon>
        <taxon>Craniata</taxon>
        <taxon>Vertebrata</taxon>
        <taxon>Euteleostomi</taxon>
        <taxon>Mammalia</taxon>
        <taxon>Eutheria</taxon>
        <taxon>Laurasiatheria</taxon>
        <taxon>Chiroptera</taxon>
        <taxon>Yangochiroptera</taxon>
        <taxon>Vespertilionidae</taxon>
        <taxon>Myotis</taxon>
    </lineage>
</organism>
<gene>
    <name evidence="9" type="ORF">mMyoMyo1_006305</name>
</gene>
<evidence type="ECO:0000256" key="7">
    <source>
        <dbReference type="SAM" id="Coils"/>
    </source>
</evidence>
<keyword evidence="4" id="KW-0254">Endocytosis</keyword>
<dbReference type="GO" id="GO:0006897">
    <property type="term" value="P:endocytosis"/>
    <property type="evidence" value="ECO:0007669"/>
    <property type="project" value="UniProtKB-KW"/>
</dbReference>
<dbReference type="GO" id="GO:0048268">
    <property type="term" value="P:clathrin coat assembly"/>
    <property type="evidence" value="ECO:0007669"/>
    <property type="project" value="TreeGrafter"/>
</dbReference>
<comment type="similarity">
    <text evidence="2">Belongs to the SLA2 family.</text>
</comment>
<evidence type="ECO:0000313" key="10">
    <source>
        <dbReference type="Proteomes" id="UP000527355"/>
    </source>
</evidence>
<evidence type="ECO:0000259" key="8">
    <source>
        <dbReference type="Pfam" id="PF16515"/>
    </source>
</evidence>
<sequence>MDMDASQQSLFDNKFDDIFGSSLSSDPFNFNSQNGVNKDEKGHLIDQLYQEISVLKAQLENMKAESQRAVLQLKGRISELEAELAEQKHLRQQAADDSEFLRAELDELKKKREDTEKAQRSLTEIERKAQANEQRYSKLKEKYSELVQNHADLLRKNAEVTKQVSVARQAQVDLEREKKEIEDSFQRVSEQAQRKTQEQTEVLENLKQELATSKQELQVVQGSLEMAAQSEGKWVTQIAELEKERGRLVNAMARREEEFSALQAQLENTQLKLSSTQESMCQLAKDQRKMLLAESRKAAEQVIQEALRQLEEPTLLSCAGSAGTLPGLQVLNPDGIKSHVTLNSGSQPGCTSQLPGPQDQFSSKLFGAGPGQQYCLKPQL</sequence>
<keyword evidence="3" id="KW-0963">Cytoplasm</keyword>
<dbReference type="VEuPathDB" id="HostDB:GeneID_118656112"/>
<dbReference type="PANTHER" id="PTHR10407:SF14">
    <property type="entry name" value="HUNTINGTIN-INTERACTING PROTEIN 1"/>
    <property type="match status" value="1"/>
</dbReference>
<evidence type="ECO:0000313" key="9">
    <source>
        <dbReference type="EMBL" id="KAF6354952.1"/>
    </source>
</evidence>
<evidence type="ECO:0000256" key="1">
    <source>
        <dbReference type="ARBA" id="ARBA00004496"/>
    </source>
</evidence>
<dbReference type="EMBL" id="JABWUV010000005">
    <property type="protein sequence ID" value="KAF6354952.1"/>
    <property type="molecule type" value="Genomic_DNA"/>
</dbReference>
<dbReference type="GO" id="GO:0043325">
    <property type="term" value="F:phosphatidylinositol-3,4-bisphosphate binding"/>
    <property type="evidence" value="ECO:0007669"/>
    <property type="project" value="TreeGrafter"/>
</dbReference>
<comment type="caution">
    <text evidence="9">The sequence shown here is derived from an EMBL/GenBank/DDBJ whole genome shotgun (WGS) entry which is preliminary data.</text>
</comment>
<evidence type="ECO:0000256" key="3">
    <source>
        <dbReference type="ARBA" id="ARBA00022490"/>
    </source>
</evidence>
<accession>A0A7J7XZ09</accession>
<reference evidence="9 10" key="1">
    <citation type="journal article" date="2020" name="Nature">
        <title>Six reference-quality genomes reveal evolution of bat adaptations.</title>
        <authorList>
            <person name="Jebb D."/>
            <person name="Huang Z."/>
            <person name="Pippel M."/>
            <person name="Hughes G.M."/>
            <person name="Lavrichenko K."/>
            <person name="Devanna P."/>
            <person name="Winkler S."/>
            <person name="Jermiin L.S."/>
            <person name="Skirmuntt E.C."/>
            <person name="Katzourakis A."/>
            <person name="Burkitt-Gray L."/>
            <person name="Ray D.A."/>
            <person name="Sullivan K.A.M."/>
            <person name="Roscito J.G."/>
            <person name="Kirilenko B.M."/>
            <person name="Davalos L.M."/>
            <person name="Corthals A.P."/>
            <person name="Power M.L."/>
            <person name="Jones G."/>
            <person name="Ransome R.D."/>
            <person name="Dechmann D.K.N."/>
            <person name="Locatelli A.G."/>
            <person name="Puechmaille S.J."/>
            <person name="Fedrigo O."/>
            <person name="Jarvis E.D."/>
            <person name="Hiller M."/>
            <person name="Vernes S.C."/>
            <person name="Myers E.W."/>
            <person name="Teeling E.C."/>
        </authorList>
    </citation>
    <scope>NUCLEOTIDE SEQUENCE [LARGE SCALE GENOMIC DNA]</scope>
    <source>
        <strain evidence="9">MMyoMyo1</strain>
        <tissue evidence="9">Flight muscle</tissue>
    </source>
</reference>
<dbReference type="AlphaFoldDB" id="A0A7J7XZ09"/>
<feature type="coiled-coil region" evidence="7">
    <location>
        <begin position="45"/>
        <end position="272"/>
    </location>
</feature>
<evidence type="ECO:0000256" key="2">
    <source>
        <dbReference type="ARBA" id="ARBA00010135"/>
    </source>
</evidence>
<dbReference type="GO" id="GO:0030136">
    <property type="term" value="C:clathrin-coated vesicle"/>
    <property type="evidence" value="ECO:0007669"/>
    <property type="project" value="TreeGrafter"/>
</dbReference>
<dbReference type="Gene3D" id="6.10.250.920">
    <property type="match status" value="1"/>
</dbReference>
<dbReference type="InterPro" id="IPR032422">
    <property type="entry name" value="HIP1_clath-bd"/>
</dbReference>
<proteinExistence type="inferred from homology"/>
<dbReference type="GO" id="GO:0030864">
    <property type="term" value="C:cortical actin cytoskeleton"/>
    <property type="evidence" value="ECO:0007669"/>
    <property type="project" value="TreeGrafter"/>
</dbReference>
<dbReference type="Pfam" id="PF16515">
    <property type="entry name" value="HIP1_clath_bdg"/>
    <property type="match status" value="1"/>
</dbReference>
<dbReference type="Proteomes" id="UP000527355">
    <property type="component" value="Unassembled WGS sequence"/>
</dbReference>
<comment type="subcellular location">
    <subcellularLocation>
        <location evidence="1">Cytoplasm</location>
    </subcellularLocation>
</comment>
<evidence type="ECO:0000256" key="4">
    <source>
        <dbReference type="ARBA" id="ARBA00022583"/>
    </source>
</evidence>
<dbReference type="InterPro" id="IPR030224">
    <property type="entry name" value="Sla2_fam"/>
</dbReference>
<keyword evidence="6" id="KW-0009">Actin-binding</keyword>
<dbReference type="GO" id="GO:0007015">
    <property type="term" value="P:actin filament organization"/>
    <property type="evidence" value="ECO:0007669"/>
    <property type="project" value="TreeGrafter"/>
</dbReference>
<keyword evidence="10" id="KW-1185">Reference proteome</keyword>
<dbReference type="GO" id="GO:0051015">
    <property type="term" value="F:actin filament binding"/>
    <property type="evidence" value="ECO:0007669"/>
    <property type="project" value="TreeGrafter"/>
</dbReference>
<evidence type="ECO:0000256" key="6">
    <source>
        <dbReference type="ARBA" id="ARBA00023203"/>
    </source>
</evidence>
<dbReference type="GO" id="GO:0032051">
    <property type="term" value="F:clathrin light chain binding"/>
    <property type="evidence" value="ECO:0007669"/>
    <property type="project" value="TreeGrafter"/>
</dbReference>
<keyword evidence="5 7" id="KW-0175">Coiled coil</keyword>
<protein>
    <submittedName>
        <fullName evidence="9">Huntingtin interacting protein 1</fullName>
    </submittedName>
</protein>
<name>A0A7J7XZ09_MYOMY</name>
<dbReference type="GO" id="GO:0035615">
    <property type="term" value="F:clathrin adaptor activity"/>
    <property type="evidence" value="ECO:0007669"/>
    <property type="project" value="TreeGrafter"/>
</dbReference>